<keyword evidence="5 7" id="KW-0472">Membrane</keyword>
<evidence type="ECO:0000256" key="6">
    <source>
        <dbReference type="RuleBase" id="RU003376"/>
    </source>
</evidence>
<dbReference type="Pfam" id="PF00510">
    <property type="entry name" value="COX3"/>
    <property type="match status" value="1"/>
</dbReference>
<comment type="subcellular location">
    <subcellularLocation>
        <location evidence="6">Cell membrane</location>
        <topology evidence="6">Multi-pass membrane protein</topology>
    </subcellularLocation>
    <subcellularLocation>
        <location evidence="1">Membrane</location>
        <topology evidence="1">Multi-pass membrane protein</topology>
    </subcellularLocation>
</comment>
<comment type="similarity">
    <text evidence="2 6">Belongs to the cytochrome c oxidase subunit 3 family.</text>
</comment>
<dbReference type="InterPro" id="IPR035973">
    <property type="entry name" value="Cyt_c_oxidase_su3-like_sf"/>
</dbReference>
<dbReference type="GO" id="GO:0004129">
    <property type="term" value="F:cytochrome-c oxidase activity"/>
    <property type="evidence" value="ECO:0007669"/>
    <property type="project" value="InterPro"/>
</dbReference>
<evidence type="ECO:0000313" key="9">
    <source>
        <dbReference type="EMBL" id="SLJ86332.1"/>
    </source>
</evidence>
<dbReference type="RefSeq" id="WP_079729208.1">
    <property type="nucleotide sequence ID" value="NZ_FVZE01000001.1"/>
</dbReference>
<dbReference type="InterPro" id="IPR024791">
    <property type="entry name" value="Cyt_c/ubiquinol_Oxase_su3"/>
</dbReference>
<dbReference type="GO" id="GO:0005886">
    <property type="term" value="C:plasma membrane"/>
    <property type="evidence" value="ECO:0007669"/>
    <property type="project" value="UniProtKB-SubCell"/>
</dbReference>
<dbReference type="Proteomes" id="UP000190989">
    <property type="component" value="Unassembled WGS sequence"/>
</dbReference>
<feature type="transmembrane region" description="Helical" evidence="7">
    <location>
        <begin position="193"/>
        <end position="211"/>
    </location>
</feature>
<protein>
    <submittedName>
        <fullName evidence="9">Cytochrome c oxidase subunit 3</fullName>
    </submittedName>
</protein>
<dbReference type="EMBL" id="FVZE01000001">
    <property type="protein sequence ID" value="SLJ86332.1"/>
    <property type="molecule type" value="Genomic_DNA"/>
</dbReference>
<dbReference type="Gene3D" id="1.20.120.80">
    <property type="entry name" value="Cytochrome c oxidase, subunit III, four-helix bundle"/>
    <property type="match status" value="1"/>
</dbReference>
<dbReference type="PANTHER" id="PTHR11403">
    <property type="entry name" value="CYTOCHROME C OXIDASE SUBUNIT III"/>
    <property type="match status" value="1"/>
</dbReference>
<name>A0A1U6GS28_9SPHN</name>
<evidence type="ECO:0000259" key="8">
    <source>
        <dbReference type="PROSITE" id="PS50253"/>
    </source>
</evidence>
<dbReference type="PROSITE" id="PS50253">
    <property type="entry name" value="COX3"/>
    <property type="match status" value="1"/>
</dbReference>
<gene>
    <name evidence="9" type="ORF">SAMN06295987_101194</name>
</gene>
<dbReference type="STRING" id="428990.SAMN06295987_101194"/>
<feature type="transmembrane region" description="Helical" evidence="7">
    <location>
        <begin position="149"/>
        <end position="172"/>
    </location>
</feature>
<feature type="transmembrane region" description="Helical" evidence="7">
    <location>
        <begin position="112"/>
        <end position="134"/>
    </location>
</feature>
<evidence type="ECO:0000256" key="7">
    <source>
        <dbReference type="SAM" id="Phobius"/>
    </source>
</evidence>
<reference evidence="10" key="1">
    <citation type="submission" date="2017-02" db="EMBL/GenBank/DDBJ databases">
        <authorList>
            <person name="Varghese N."/>
            <person name="Submissions S."/>
        </authorList>
    </citation>
    <scope>NUCLEOTIDE SEQUENCE [LARGE SCALE GENOMIC DNA]</scope>
    <source>
        <strain evidence="10">SM117</strain>
    </source>
</reference>
<evidence type="ECO:0000256" key="4">
    <source>
        <dbReference type="ARBA" id="ARBA00022989"/>
    </source>
</evidence>
<feature type="transmembrane region" description="Helical" evidence="7">
    <location>
        <begin position="35"/>
        <end position="59"/>
    </location>
</feature>
<feature type="domain" description="Heme-copper oxidase subunit III family profile" evidence="8">
    <location>
        <begin position="33"/>
        <end position="212"/>
    </location>
</feature>
<evidence type="ECO:0000256" key="5">
    <source>
        <dbReference type="ARBA" id="ARBA00023136"/>
    </source>
</evidence>
<feature type="transmembrane region" description="Helical" evidence="7">
    <location>
        <begin position="79"/>
        <end position="100"/>
    </location>
</feature>
<dbReference type="SUPFAM" id="SSF81452">
    <property type="entry name" value="Cytochrome c oxidase subunit III-like"/>
    <property type="match status" value="1"/>
</dbReference>
<organism evidence="9 10">
    <name type="scientific">Novosphingobium mathurense</name>
    <dbReference type="NCBI Taxonomy" id="428990"/>
    <lineage>
        <taxon>Bacteria</taxon>
        <taxon>Pseudomonadati</taxon>
        <taxon>Pseudomonadota</taxon>
        <taxon>Alphaproteobacteria</taxon>
        <taxon>Sphingomonadales</taxon>
        <taxon>Sphingomonadaceae</taxon>
        <taxon>Novosphingobium</taxon>
    </lineage>
</organism>
<evidence type="ECO:0000256" key="3">
    <source>
        <dbReference type="ARBA" id="ARBA00022692"/>
    </source>
</evidence>
<evidence type="ECO:0000313" key="10">
    <source>
        <dbReference type="Proteomes" id="UP000190989"/>
    </source>
</evidence>
<evidence type="ECO:0000256" key="2">
    <source>
        <dbReference type="ARBA" id="ARBA00010581"/>
    </source>
</evidence>
<sequence>MSLISRLAEKSWENPGIAEYREPDSYRPAAATVGVYVYFGVATVIFTLIAAAYLVRMGIPSAVDHGTGEDWSPMPEPPLLWINTGILVLSSLAWEAATRASRRDDVTRMRSMVMAGNALGVLFLVGQVLLWWHYQTAGYYLSANPANAFFYLLTAIHGLHLAGGIFAGGRTLGQMAMRADGQRICRNVRLCTIYWHYLLAVWLLLAALLVVT</sequence>
<accession>A0A1U6GS28</accession>
<dbReference type="PANTHER" id="PTHR11403:SF10">
    <property type="entry name" value="CYTOCHROME C OXIDASE"/>
    <property type="match status" value="1"/>
</dbReference>
<keyword evidence="4 7" id="KW-1133">Transmembrane helix</keyword>
<keyword evidence="3 6" id="KW-0812">Transmembrane</keyword>
<dbReference type="GO" id="GO:0019646">
    <property type="term" value="P:aerobic electron transport chain"/>
    <property type="evidence" value="ECO:0007669"/>
    <property type="project" value="InterPro"/>
</dbReference>
<evidence type="ECO:0000256" key="1">
    <source>
        <dbReference type="ARBA" id="ARBA00004141"/>
    </source>
</evidence>
<dbReference type="InterPro" id="IPR013833">
    <property type="entry name" value="Cyt_c_oxidase_su3_a-hlx"/>
</dbReference>
<dbReference type="AlphaFoldDB" id="A0A1U6GS28"/>
<keyword evidence="10" id="KW-1185">Reference proteome</keyword>
<dbReference type="InterPro" id="IPR000298">
    <property type="entry name" value="Cyt_c_oxidase-like_su3"/>
</dbReference>
<proteinExistence type="inferred from homology"/>